<dbReference type="InterPro" id="IPR020846">
    <property type="entry name" value="MFS_dom"/>
</dbReference>
<organism evidence="8 9">
    <name type="scientific">Bordetella genomosp. 10</name>
    <dbReference type="NCBI Taxonomy" id="1416804"/>
    <lineage>
        <taxon>Bacteria</taxon>
        <taxon>Pseudomonadati</taxon>
        <taxon>Pseudomonadota</taxon>
        <taxon>Betaproteobacteria</taxon>
        <taxon>Burkholderiales</taxon>
        <taxon>Alcaligenaceae</taxon>
        <taxon>Bordetella</taxon>
    </lineage>
</organism>
<comment type="subcellular location">
    <subcellularLocation>
        <location evidence="1">Cell membrane</location>
        <topology evidence="1">Multi-pass membrane protein</topology>
    </subcellularLocation>
</comment>
<feature type="transmembrane region" description="Helical" evidence="6">
    <location>
        <begin position="140"/>
        <end position="161"/>
    </location>
</feature>
<dbReference type="Pfam" id="PF07690">
    <property type="entry name" value="MFS_1"/>
    <property type="match status" value="1"/>
</dbReference>
<feature type="transmembrane region" description="Helical" evidence="6">
    <location>
        <begin position="276"/>
        <end position="297"/>
    </location>
</feature>
<feature type="transmembrane region" description="Helical" evidence="6">
    <location>
        <begin position="48"/>
        <end position="70"/>
    </location>
</feature>
<evidence type="ECO:0000256" key="4">
    <source>
        <dbReference type="ARBA" id="ARBA00022989"/>
    </source>
</evidence>
<evidence type="ECO:0000256" key="1">
    <source>
        <dbReference type="ARBA" id="ARBA00004651"/>
    </source>
</evidence>
<dbReference type="GO" id="GO:0005886">
    <property type="term" value="C:plasma membrane"/>
    <property type="evidence" value="ECO:0007669"/>
    <property type="project" value="UniProtKB-SubCell"/>
</dbReference>
<keyword evidence="4 6" id="KW-1133">Transmembrane helix</keyword>
<feature type="transmembrane region" description="Helical" evidence="6">
    <location>
        <begin position="245"/>
        <end position="264"/>
    </location>
</feature>
<evidence type="ECO:0000313" key="8">
    <source>
        <dbReference type="EMBL" id="OZI31157.1"/>
    </source>
</evidence>
<evidence type="ECO:0000313" key="9">
    <source>
        <dbReference type="Proteomes" id="UP000216020"/>
    </source>
</evidence>
<feature type="transmembrane region" description="Helical" evidence="6">
    <location>
        <begin position="334"/>
        <end position="352"/>
    </location>
</feature>
<keyword evidence="9" id="KW-1185">Reference proteome</keyword>
<evidence type="ECO:0000256" key="3">
    <source>
        <dbReference type="ARBA" id="ARBA00022692"/>
    </source>
</evidence>
<feature type="transmembrane region" description="Helical" evidence="6">
    <location>
        <begin position="12"/>
        <end position="36"/>
    </location>
</feature>
<feature type="transmembrane region" description="Helical" evidence="6">
    <location>
        <begin position="358"/>
        <end position="384"/>
    </location>
</feature>
<dbReference type="EMBL" id="NEVM01000005">
    <property type="protein sequence ID" value="OZI31157.1"/>
    <property type="molecule type" value="Genomic_DNA"/>
</dbReference>
<dbReference type="PROSITE" id="PS50850">
    <property type="entry name" value="MFS"/>
    <property type="match status" value="1"/>
</dbReference>
<feature type="transmembrane region" description="Helical" evidence="6">
    <location>
        <begin position="106"/>
        <end position="128"/>
    </location>
</feature>
<dbReference type="PANTHER" id="PTHR43124:SF3">
    <property type="entry name" value="CHLORAMPHENICOL EFFLUX PUMP RV0191"/>
    <property type="match status" value="1"/>
</dbReference>
<dbReference type="GO" id="GO:0022857">
    <property type="term" value="F:transmembrane transporter activity"/>
    <property type="evidence" value="ECO:0007669"/>
    <property type="project" value="InterPro"/>
</dbReference>
<keyword evidence="2" id="KW-1003">Cell membrane</keyword>
<keyword evidence="3 6" id="KW-0812">Transmembrane</keyword>
<feature type="transmembrane region" description="Helical" evidence="6">
    <location>
        <begin position="303"/>
        <end position="322"/>
    </location>
</feature>
<feature type="transmembrane region" description="Helical" evidence="6">
    <location>
        <begin position="211"/>
        <end position="233"/>
    </location>
</feature>
<evidence type="ECO:0000259" key="7">
    <source>
        <dbReference type="PROSITE" id="PS50850"/>
    </source>
</evidence>
<proteinExistence type="predicted"/>
<evidence type="ECO:0000256" key="5">
    <source>
        <dbReference type="ARBA" id="ARBA00023136"/>
    </source>
</evidence>
<dbReference type="InterPro" id="IPR050189">
    <property type="entry name" value="MFS_Efflux_Transporters"/>
</dbReference>
<feature type="transmembrane region" description="Helical" evidence="6">
    <location>
        <begin position="82"/>
        <end position="100"/>
    </location>
</feature>
<gene>
    <name evidence="8" type="ORF">CAL29_24815</name>
</gene>
<dbReference type="InterPro" id="IPR011701">
    <property type="entry name" value="MFS"/>
</dbReference>
<dbReference type="OrthoDB" id="5966585at2"/>
<sequence>MSMNCEGMVQRNFIVLLVLSLTQIVGWGVVSVLPVVAASVAGEFGASLPAVFLATSLMYVAMGLAAPVAGRAFRVFGARRVMAARAVLIGLGLALLALAPGLLVFWGLWIVIGLAGAMFLTTSAYAYIAEYAADQARRIMGTLMLATGLASSVFWPITAFLDRLAGWRGAVLVYAVVMVLAVGPLVWFGLSETRTAAAPAAHRKDGGRRGAVFVLLAAAVALNSFVTFGVQAVGIELLRTMGMDLSRAVAISSLLGLFKVGGRVIDFLGGPRWDGLSTAIVSGAMIPIGLAGIWLGGAGILSVAGYLVLFGVGSGAFAVARATMPLVFFEKSDYASAMAAIALPMNLINALAPPLIAALMAGIGAQATFAILGGLSLAAFAVLLQLHRMRPRTAFAG</sequence>
<reference evidence="9" key="1">
    <citation type="submission" date="2017-05" db="EMBL/GenBank/DDBJ databases">
        <title>Complete and WGS of Bordetella genogroups.</title>
        <authorList>
            <person name="Spilker T."/>
            <person name="Lipuma J."/>
        </authorList>
    </citation>
    <scope>NUCLEOTIDE SEQUENCE [LARGE SCALE GENOMIC DNA]</scope>
    <source>
        <strain evidence="9">AU16122</strain>
    </source>
</reference>
<dbReference type="AlphaFoldDB" id="A0A261S2E5"/>
<comment type="caution">
    <text evidence="8">The sequence shown here is derived from an EMBL/GenBank/DDBJ whole genome shotgun (WGS) entry which is preliminary data.</text>
</comment>
<evidence type="ECO:0000256" key="2">
    <source>
        <dbReference type="ARBA" id="ARBA00022475"/>
    </source>
</evidence>
<name>A0A261S2E5_9BORD</name>
<feature type="domain" description="Major facilitator superfamily (MFS) profile" evidence="7">
    <location>
        <begin position="15"/>
        <end position="391"/>
    </location>
</feature>
<dbReference type="PANTHER" id="PTHR43124">
    <property type="entry name" value="PURINE EFFLUX PUMP PBUE"/>
    <property type="match status" value="1"/>
</dbReference>
<protein>
    <submittedName>
        <fullName evidence="8">MFS transporter</fullName>
    </submittedName>
</protein>
<dbReference type="SUPFAM" id="SSF103473">
    <property type="entry name" value="MFS general substrate transporter"/>
    <property type="match status" value="1"/>
</dbReference>
<evidence type="ECO:0000256" key="6">
    <source>
        <dbReference type="SAM" id="Phobius"/>
    </source>
</evidence>
<dbReference type="InterPro" id="IPR036259">
    <property type="entry name" value="MFS_trans_sf"/>
</dbReference>
<dbReference type="Proteomes" id="UP000216020">
    <property type="component" value="Unassembled WGS sequence"/>
</dbReference>
<keyword evidence="5 6" id="KW-0472">Membrane</keyword>
<feature type="transmembrane region" description="Helical" evidence="6">
    <location>
        <begin position="167"/>
        <end position="190"/>
    </location>
</feature>
<accession>A0A261S2E5</accession>
<dbReference type="Gene3D" id="1.20.1250.20">
    <property type="entry name" value="MFS general substrate transporter like domains"/>
    <property type="match status" value="1"/>
</dbReference>